<protein>
    <submittedName>
        <fullName evidence="2">Uncharacterized protein</fullName>
    </submittedName>
</protein>
<evidence type="ECO:0000313" key="2">
    <source>
        <dbReference type="EMBL" id="KIM82462.1"/>
    </source>
</evidence>
<dbReference type="EMBL" id="KN832994">
    <property type="protein sequence ID" value="KIM82462.1"/>
    <property type="molecule type" value="Genomic_DNA"/>
</dbReference>
<reference evidence="2 3" key="1">
    <citation type="submission" date="2014-04" db="EMBL/GenBank/DDBJ databases">
        <authorList>
            <consortium name="DOE Joint Genome Institute"/>
            <person name="Kuo A."/>
            <person name="Tarkka M."/>
            <person name="Buscot F."/>
            <person name="Kohler A."/>
            <person name="Nagy L.G."/>
            <person name="Floudas D."/>
            <person name="Copeland A."/>
            <person name="Barry K.W."/>
            <person name="Cichocki N."/>
            <person name="Veneault-Fourrey C."/>
            <person name="LaButti K."/>
            <person name="Lindquist E.A."/>
            <person name="Lipzen A."/>
            <person name="Lundell T."/>
            <person name="Morin E."/>
            <person name="Murat C."/>
            <person name="Sun H."/>
            <person name="Tunlid A."/>
            <person name="Henrissat B."/>
            <person name="Grigoriev I.V."/>
            <person name="Hibbett D.S."/>
            <person name="Martin F."/>
            <person name="Nordberg H.P."/>
            <person name="Cantor M.N."/>
            <person name="Hua S.X."/>
        </authorList>
    </citation>
    <scope>NUCLEOTIDE SEQUENCE [LARGE SCALE GENOMIC DNA]</scope>
    <source>
        <strain evidence="2 3">F 1598</strain>
    </source>
</reference>
<dbReference type="AlphaFoldDB" id="A0A0C3BYJ2"/>
<reference evidence="3" key="2">
    <citation type="submission" date="2015-01" db="EMBL/GenBank/DDBJ databases">
        <title>Evolutionary Origins and Diversification of the Mycorrhizal Mutualists.</title>
        <authorList>
            <consortium name="DOE Joint Genome Institute"/>
            <consortium name="Mycorrhizal Genomics Consortium"/>
            <person name="Kohler A."/>
            <person name="Kuo A."/>
            <person name="Nagy L.G."/>
            <person name="Floudas D."/>
            <person name="Copeland A."/>
            <person name="Barry K.W."/>
            <person name="Cichocki N."/>
            <person name="Veneault-Fourrey C."/>
            <person name="LaButti K."/>
            <person name="Lindquist E.A."/>
            <person name="Lipzen A."/>
            <person name="Lundell T."/>
            <person name="Morin E."/>
            <person name="Murat C."/>
            <person name="Riley R."/>
            <person name="Ohm R."/>
            <person name="Sun H."/>
            <person name="Tunlid A."/>
            <person name="Henrissat B."/>
            <person name="Grigoriev I.V."/>
            <person name="Hibbett D.S."/>
            <person name="Martin F."/>
        </authorList>
    </citation>
    <scope>NUCLEOTIDE SEQUENCE [LARGE SCALE GENOMIC DNA]</scope>
    <source>
        <strain evidence="3">F 1598</strain>
    </source>
</reference>
<feature type="compositionally biased region" description="Low complexity" evidence="1">
    <location>
        <begin position="82"/>
        <end position="95"/>
    </location>
</feature>
<evidence type="ECO:0000256" key="1">
    <source>
        <dbReference type="SAM" id="MobiDB-lite"/>
    </source>
</evidence>
<keyword evidence="3" id="KW-1185">Reference proteome</keyword>
<accession>A0A0C3BYJ2</accession>
<gene>
    <name evidence="2" type="ORF">PILCRDRAFT_820309</name>
</gene>
<feature type="compositionally biased region" description="Polar residues" evidence="1">
    <location>
        <begin position="1"/>
        <end position="24"/>
    </location>
</feature>
<name>A0A0C3BYJ2_PILCF</name>
<feature type="region of interest" description="Disordered" evidence="1">
    <location>
        <begin position="1"/>
        <end position="29"/>
    </location>
</feature>
<dbReference type="InParanoid" id="A0A0C3BYJ2"/>
<proteinExistence type="predicted"/>
<organism evidence="2 3">
    <name type="scientific">Piloderma croceum (strain F 1598)</name>
    <dbReference type="NCBI Taxonomy" id="765440"/>
    <lineage>
        <taxon>Eukaryota</taxon>
        <taxon>Fungi</taxon>
        <taxon>Dikarya</taxon>
        <taxon>Basidiomycota</taxon>
        <taxon>Agaricomycotina</taxon>
        <taxon>Agaricomycetes</taxon>
        <taxon>Agaricomycetidae</taxon>
        <taxon>Atheliales</taxon>
        <taxon>Atheliaceae</taxon>
        <taxon>Piloderma</taxon>
    </lineage>
</organism>
<feature type="region of interest" description="Disordered" evidence="1">
    <location>
        <begin position="70"/>
        <end position="108"/>
    </location>
</feature>
<dbReference type="OrthoDB" id="2743634at2759"/>
<evidence type="ECO:0000313" key="3">
    <source>
        <dbReference type="Proteomes" id="UP000054166"/>
    </source>
</evidence>
<sequence>MPAVQPLQQSTLINSLNRMQPSNDSTKKRSITLISGEEVDLQTISSDAPVRSEVVEAMKARIIELEDQLATRPSPAKRARKSAASATDDASNAEAGPSSISTAASTKADEKKKKVQLKKIFDQLKKECKKDTCKFQGSPKTIKIDEVLQTAEFEAMFGGKGTLILPTPTNKPKSTVTIIEFNKVQIADFFGGELKALKGNRWSRGGVPVRTFGGGFGGFGSTFAKSVKQGSCDVEIRSCDVNYSKNGMKCTMKFEVAQVGGGGAYGGYGDSDDDGCYY</sequence>
<dbReference type="HOGENOM" id="CLU_090708_0_0_1"/>
<dbReference type="Proteomes" id="UP000054166">
    <property type="component" value="Unassembled WGS sequence"/>
</dbReference>